<evidence type="ECO:0000256" key="1">
    <source>
        <dbReference type="SAM" id="SignalP"/>
    </source>
</evidence>
<feature type="signal peptide" evidence="1">
    <location>
        <begin position="1"/>
        <end position="23"/>
    </location>
</feature>
<feature type="chain" id="PRO_5045231085" description="Secreted protein" evidence="1">
    <location>
        <begin position="24"/>
        <end position="196"/>
    </location>
</feature>
<protein>
    <recommendedName>
        <fullName evidence="4">Secreted protein</fullName>
    </recommendedName>
</protein>
<evidence type="ECO:0000313" key="2">
    <source>
        <dbReference type="EMBL" id="WXA94164.1"/>
    </source>
</evidence>
<dbReference type="EMBL" id="CP089982">
    <property type="protein sequence ID" value="WXA94164.1"/>
    <property type="molecule type" value="Genomic_DNA"/>
</dbReference>
<organism evidence="2 3">
    <name type="scientific">Pendulispora brunnea</name>
    <dbReference type="NCBI Taxonomy" id="2905690"/>
    <lineage>
        <taxon>Bacteria</taxon>
        <taxon>Pseudomonadati</taxon>
        <taxon>Myxococcota</taxon>
        <taxon>Myxococcia</taxon>
        <taxon>Myxococcales</taxon>
        <taxon>Sorangiineae</taxon>
        <taxon>Pendulisporaceae</taxon>
        <taxon>Pendulispora</taxon>
    </lineage>
</organism>
<evidence type="ECO:0000313" key="3">
    <source>
        <dbReference type="Proteomes" id="UP001379533"/>
    </source>
</evidence>
<keyword evidence="3" id="KW-1185">Reference proteome</keyword>
<gene>
    <name evidence="2" type="ORF">LZC95_47940</name>
</gene>
<accession>A0ABZ2KBA8</accession>
<keyword evidence="1" id="KW-0732">Signal</keyword>
<dbReference type="Proteomes" id="UP001379533">
    <property type="component" value="Chromosome"/>
</dbReference>
<sequence>MPVSRTSRALFVLSLVAVGYAGCAPTPPPKNTPPRGEQCIYGASEPAKWTFIDDTCGCEQGNALCAYEASVMRCFAEADETAKFSCSHLPPVAKGTSDMGRVWKRLDLASLKFSKAVVTKIHDCIAIENRKPENNTCAVPTAQPIFPHFLSSCVADPVEAMAAPHPPNASPERPQPVILALDNCDGDDCCQPPQNP</sequence>
<reference evidence="2 3" key="1">
    <citation type="submission" date="2021-12" db="EMBL/GenBank/DDBJ databases">
        <title>Discovery of the Pendulisporaceae a myxobacterial family with distinct sporulation behavior and unique specialized metabolism.</title>
        <authorList>
            <person name="Garcia R."/>
            <person name="Popoff A."/>
            <person name="Bader C.D."/>
            <person name="Loehr J."/>
            <person name="Walesch S."/>
            <person name="Walt C."/>
            <person name="Boldt J."/>
            <person name="Bunk B."/>
            <person name="Haeckl F.J.F.P.J."/>
            <person name="Gunesch A.P."/>
            <person name="Birkelbach J."/>
            <person name="Nuebel U."/>
            <person name="Pietschmann T."/>
            <person name="Bach T."/>
            <person name="Mueller R."/>
        </authorList>
    </citation>
    <scope>NUCLEOTIDE SEQUENCE [LARGE SCALE GENOMIC DNA]</scope>
    <source>
        <strain evidence="2 3">MSr12523</strain>
    </source>
</reference>
<dbReference type="RefSeq" id="WP_394844767.1">
    <property type="nucleotide sequence ID" value="NZ_CP089982.1"/>
</dbReference>
<proteinExistence type="predicted"/>
<name>A0ABZ2KBA8_9BACT</name>
<evidence type="ECO:0008006" key="4">
    <source>
        <dbReference type="Google" id="ProtNLM"/>
    </source>
</evidence>